<dbReference type="Gene3D" id="3.40.710.10">
    <property type="entry name" value="DD-peptidase/beta-lactamase superfamily"/>
    <property type="match status" value="1"/>
</dbReference>
<keyword evidence="6" id="KW-1185">Reference proteome</keyword>
<dbReference type="PANTHER" id="PTHR46825">
    <property type="entry name" value="D-ALANYL-D-ALANINE-CARBOXYPEPTIDASE/ENDOPEPTIDASE AMPH"/>
    <property type="match status" value="1"/>
</dbReference>
<dbReference type="AlphaFoldDB" id="A0A850H9Y8"/>
<dbReference type="InterPro" id="IPR013105">
    <property type="entry name" value="TPR_2"/>
</dbReference>
<dbReference type="PANTHER" id="PTHR46825:SF9">
    <property type="entry name" value="BETA-LACTAMASE-RELATED DOMAIN-CONTAINING PROTEIN"/>
    <property type="match status" value="1"/>
</dbReference>
<name>A0A850H9Y8_9SPHN</name>
<dbReference type="Pfam" id="PF00144">
    <property type="entry name" value="Beta-lactamase"/>
    <property type="match status" value="1"/>
</dbReference>
<dbReference type="SUPFAM" id="SSF48452">
    <property type="entry name" value="TPR-like"/>
    <property type="match status" value="1"/>
</dbReference>
<dbReference type="PROSITE" id="PS50005">
    <property type="entry name" value="TPR"/>
    <property type="match status" value="1"/>
</dbReference>
<dbReference type="SUPFAM" id="SSF56601">
    <property type="entry name" value="beta-lactamase/transpeptidase-like"/>
    <property type="match status" value="1"/>
</dbReference>
<proteinExistence type="predicted"/>
<dbReference type="InterPro" id="IPR019734">
    <property type="entry name" value="TPR_rpt"/>
</dbReference>
<dbReference type="EMBL" id="JABWTA010000001">
    <property type="protein sequence ID" value="NVE94753.1"/>
    <property type="molecule type" value="Genomic_DNA"/>
</dbReference>
<dbReference type="RefSeq" id="WP_176272996.1">
    <property type="nucleotide sequence ID" value="NZ_JABWTA010000001.1"/>
</dbReference>
<sequence length="452" mass="49779">MAAPLSEATAATKDDEAIIAATGTIVDAYHELGWFEGTVVVAKAGQPIYRTAVGLADRETASPNTLATKYNLGSIMKNYTAVLVLQQAERGVIGLDDNLDSFDLGFPSETARKITVRHLLNHRSGLSNTFPSAYREDPLVFRTIDDKLALLIDAPLMFEPGAERRYSNYGYIVLGAILEKATGRPFADLLQENIFDRLGVENSIYPYREDAVDQSLRYSFNYDGEKLFVGVTEHHSPDGGIEATATDVLTFYRALFYGDELLSSQSSTLREYFPVDGEKWVAFGGGAGVSTAVELDLENDYQIVVLSNTDGLVAEEISGRIYSYIQSGSYGPIMLPPVVFTWNEYSDLGAEDFASEFPARYEAADYSQFIGRPLNDLGMSLVSDAKWDDAFNIFGTLRELFPNAPQVHDSLAFAHYRAGDIEKARETFATALELQPGFASDYSSDNYGHSIQ</sequence>
<dbReference type="InterPro" id="IPR001466">
    <property type="entry name" value="Beta-lactam-related"/>
</dbReference>
<dbReference type="SMART" id="SM00028">
    <property type="entry name" value="TPR"/>
    <property type="match status" value="2"/>
</dbReference>
<gene>
    <name evidence="5" type="ORF">HUO12_07555</name>
</gene>
<feature type="domain" description="Beta-lactamase-related" evidence="4">
    <location>
        <begin position="38"/>
        <end position="314"/>
    </location>
</feature>
<comment type="caution">
    <text evidence="5">The sequence shown here is derived from an EMBL/GenBank/DDBJ whole genome shotgun (WGS) entry which is preliminary data.</text>
</comment>
<dbReference type="Gene3D" id="1.25.40.10">
    <property type="entry name" value="Tetratricopeptide repeat domain"/>
    <property type="match status" value="1"/>
</dbReference>
<dbReference type="InterPro" id="IPR011990">
    <property type="entry name" value="TPR-like_helical_dom_sf"/>
</dbReference>
<evidence type="ECO:0000313" key="5">
    <source>
        <dbReference type="EMBL" id="NVE94753.1"/>
    </source>
</evidence>
<evidence type="ECO:0000313" key="6">
    <source>
        <dbReference type="Proteomes" id="UP000546031"/>
    </source>
</evidence>
<keyword evidence="2 3" id="KW-0802">TPR repeat</keyword>
<organism evidence="5 6">
    <name type="scientific">Altererythrobacter lutimaris</name>
    <dbReference type="NCBI Taxonomy" id="2743979"/>
    <lineage>
        <taxon>Bacteria</taxon>
        <taxon>Pseudomonadati</taxon>
        <taxon>Pseudomonadota</taxon>
        <taxon>Alphaproteobacteria</taxon>
        <taxon>Sphingomonadales</taxon>
        <taxon>Erythrobacteraceae</taxon>
        <taxon>Altererythrobacter</taxon>
    </lineage>
</organism>
<evidence type="ECO:0000256" key="2">
    <source>
        <dbReference type="ARBA" id="ARBA00022803"/>
    </source>
</evidence>
<dbReference type="InterPro" id="IPR050491">
    <property type="entry name" value="AmpC-like"/>
</dbReference>
<evidence type="ECO:0000256" key="3">
    <source>
        <dbReference type="PROSITE-ProRule" id="PRU00339"/>
    </source>
</evidence>
<dbReference type="GO" id="GO:0016787">
    <property type="term" value="F:hydrolase activity"/>
    <property type="evidence" value="ECO:0007669"/>
    <property type="project" value="UniProtKB-KW"/>
</dbReference>
<protein>
    <submittedName>
        <fullName evidence="5">Serine hydrolase</fullName>
    </submittedName>
</protein>
<reference evidence="5 6" key="1">
    <citation type="submission" date="2020-06" db="EMBL/GenBank/DDBJ databases">
        <title>Altererythrobacter lutimaris sp. nov., a marine bacterium isolated from a tidal flat.</title>
        <authorList>
            <person name="Kim D."/>
            <person name="Yoo Y."/>
            <person name="Kim J.-J."/>
        </authorList>
    </citation>
    <scope>NUCLEOTIDE SEQUENCE [LARGE SCALE GENOMIC DNA]</scope>
    <source>
        <strain evidence="5 6">JGD-16</strain>
    </source>
</reference>
<keyword evidence="1" id="KW-0677">Repeat</keyword>
<accession>A0A850H9Y8</accession>
<keyword evidence="5" id="KW-0378">Hydrolase</keyword>
<dbReference type="Pfam" id="PF07719">
    <property type="entry name" value="TPR_2"/>
    <property type="match status" value="1"/>
</dbReference>
<dbReference type="Proteomes" id="UP000546031">
    <property type="component" value="Unassembled WGS sequence"/>
</dbReference>
<feature type="repeat" description="TPR" evidence="3">
    <location>
        <begin position="405"/>
        <end position="438"/>
    </location>
</feature>
<evidence type="ECO:0000256" key="1">
    <source>
        <dbReference type="ARBA" id="ARBA00022737"/>
    </source>
</evidence>
<dbReference type="InterPro" id="IPR012338">
    <property type="entry name" value="Beta-lactam/transpept-like"/>
</dbReference>
<evidence type="ECO:0000259" key="4">
    <source>
        <dbReference type="Pfam" id="PF00144"/>
    </source>
</evidence>